<dbReference type="AlphaFoldDB" id="A0A2P1NGU6"/>
<sequence length="142" mass="15514">MNEIRHFDDLLQAARAQRERQRLLLVFAGSELPDGATAAQRAGFDRGEGGALVPLMCVDKWPDEAESFAAVVRESSEYELPDQPWRLVFAAALSGDIDQGPSDAQTDQALNRMVEAIKSGDLGGYLPFDREGRPVALGRQQG</sequence>
<dbReference type="RefSeq" id="WP_106844813.1">
    <property type="nucleotide sequence ID" value="NZ_CP027792.1"/>
</dbReference>
<dbReference type="EMBL" id="CP027792">
    <property type="protein sequence ID" value="AVP56250.1"/>
    <property type="molecule type" value="Genomic_DNA"/>
</dbReference>
<gene>
    <name evidence="1" type="ORF">C7H73_00270</name>
</gene>
<protein>
    <submittedName>
        <fullName evidence="1">Ribonucleotide reductase subunit alpha</fullName>
    </submittedName>
</protein>
<dbReference type="Proteomes" id="UP000241829">
    <property type="component" value="Chromosome"/>
</dbReference>
<name>A0A2P1NGU6_9BURK</name>
<reference evidence="2" key="1">
    <citation type="submission" date="2018-03" db="EMBL/GenBank/DDBJ databases">
        <title>Genome sequencing of Melaminivora sp. strain SC2-7.</title>
        <authorList>
            <person name="Kim S.-J."/>
            <person name="Heo J."/>
            <person name="Ahn J.-H."/>
            <person name="Kwon S.-W."/>
        </authorList>
    </citation>
    <scope>NUCLEOTIDE SEQUENCE [LARGE SCALE GENOMIC DNA]</scope>
    <source>
        <strain evidence="2">SC2-7</strain>
    </source>
</reference>
<evidence type="ECO:0000313" key="2">
    <source>
        <dbReference type="Proteomes" id="UP000241829"/>
    </source>
</evidence>
<keyword evidence="2" id="KW-1185">Reference proteome</keyword>
<proteinExistence type="predicted"/>
<accession>A0A2P1NGU6</accession>
<dbReference type="KEGG" id="melm:C7H73_00270"/>
<dbReference type="OrthoDB" id="6182044at2"/>
<evidence type="ECO:0000313" key="1">
    <source>
        <dbReference type="EMBL" id="AVP56250.1"/>
    </source>
</evidence>
<organism evidence="1 2">
    <name type="scientific">Pulveribacter suum</name>
    <dbReference type="NCBI Taxonomy" id="2116657"/>
    <lineage>
        <taxon>Bacteria</taxon>
        <taxon>Pseudomonadati</taxon>
        <taxon>Pseudomonadota</taxon>
        <taxon>Betaproteobacteria</taxon>
        <taxon>Burkholderiales</taxon>
        <taxon>Comamonadaceae</taxon>
        <taxon>Pulveribacter</taxon>
    </lineage>
</organism>